<evidence type="ECO:0000256" key="1">
    <source>
        <dbReference type="SAM" id="MobiDB-lite"/>
    </source>
</evidence>
<evidence type="ECO:0000313" key="2">
    <source>
        <dbReference type="EMBL" id="KPA84014.1"/>
    </source>
</evidence>
<reference evidence="2 3" key="1">
    <citation type="submission" date="2015-07" db="EMBL/GenBank/DDBJ databases">
        <title>High-quality genome of monoxenous trypanosomatid Leptomonas pyrrhocoris.</title>
        <authorList>
            <person name="Flegontov P."/>
            <person name="Butenko A."/>
            <person name="Firsov S."/>
            <person name="Vlcek C."/>
            <person name="Logacheva M.D."/>
            <person name="Field M."/>
            <person name="Filatov D."/>
            <person name="Flegontova O."/>
            <person name="Gerasimov E."/>
            <person name="Jackson A.P."/>
            <person name="Kelly S."/>
            <person name="Opperdoes F."/>
            <person name="O'Reilly A."/>
            <person name="Votypka J."/>
            <person name="Yurchenko V."/>
            <person name="Lukes J."/>
        </authorList>
    </citation>
    <scope>NUCLEOTIDE SEQUENCE [LARGE SCALE GENOMIC DNA]</scope>
    <source>
        <strain evidence="2">H10</strain>
    </source>
</reference>
<dbReference type="Proteomes" id="UP000037923">
    <property type="component" value="Unassembled WGS sequence"/>
</dbReference>
<name>A0A0N0VGU2_LEPPY</name>
<dbReference type="VEuPathDB" id="TriTrypDB:LpyrH10_03_3010"/>
<feature type="region of interest" description="Disordered" evidence="1">
    <location>
        <begin position="125"/>
        <end position="150"/>
    </location>
</feature>
<proteinExistence type="predicted"/>
<dbReference type="EMBL" id="LGTL01000003">
    <property type="protein sequence ID" value="KPA84014.1"/>
    <property type="molecule type" value="Genomic_DNA"/>
</dbReference>
<organism evidence="2 3">
    <name type="scientific">Leptomonas pyrrhocoris</name>
    <name type="common">Firebug parasite</name>
    <dbReference type="NCBI Taxonomy" id="157538"/>
    <lineage>
        <taxon>Eukaryota</taxon>
        <taxon>Discoba</taxon>
        <taxon>Euglenozoa</taxon>
        <taxon>Kinetoplastea</taxon>
        <taxon>Metakinetoplastina</taxon>
        <taxon>Trypanosomatida</taxon>
        <taxon>Trypanosomatidae</taxon>
        <taxon>Leishmaniinae</taxon>
        <taxon>Leptomonas</taxon>
    </lineage>
</organism>
<dbReference type="AlphaFoldDB" id="A0A0N0VGU2"/>
<feature type="compositionally biased region" description="Polar residues" evidence="1">
    <location>
        <begin position="363"/>
        <end position="377"/>
    </location>
</feature>
<protein>
    <submittedName>
        <fullName evidence="2">Uncharacterized protein</fullName>
    </submittedName>
</protein>
<evidence type="ECO:0000313" key="3">
    <source>
        <dbReference type="Proteomes" id="UP000037923"/>
    </source>
</evidence>
<comment type="caution">
    <text evidence="2">The sequence shown here is derived from an EMBL/GenBank/DDBJ whole genome shotgun (WGS) entry which is preliminary data.</text>
</comment>
<feature type="region of interest" description="Disordered" evidence="1">
    <location>
        <begin position="29"/>
        <end position="52"/>
    </location>
</feature>
<dbReference type="RefSeq" id="XP_015662453.1">
    <property type="nucleotide sequence ID" value="XM_015798975.1"/>
</dbReference>
<dbReference type="OMA" id="CHTAGVS"/>
<feature type="region of interest" description="Disordered" evidence="1">
    <location>
        <begin position="363"/>
        <end position="465"/>
    </location>
</feature>
<dbReference type="OrthoDB" id="267957at2759"/>
<dbReference type="GeneID" id="26902445"/>
<gene>
    <name evidence="2" type="ORF">ABB37_02150</name>
</gene>
<feature type="compositionally biased region" description="Basic residues" evidence="1">
    <location>
        <begin position="446"/>
        <end position="459"/>
    </location>
</feature>
<sequence length="465" mass="48481">MDFRQDLFNRREIVAILLDLDEETLRRTDCALPRPPSSPSVTRDTPATHAPPQTRFDVARAALMAFVAVKLRSAPNPSSMSFGLYAVRGEGQRVDDVVALVPPTSSGGPSARAVQEALRGLSADSYASRTHIDTPGTPFKSLKKHEDGSPEVVAPYTGVLQRLQQLKDSVDAQQQQQPATTNALTPSPSFTAVAALYRTPFQSSGIFTVDGVAAIAPGNVSERASSDSSGGVCLVVHGIAVRSHSTSLPTLSWSSNAAGTSSSTPVSEGTESSVWLDVVVLDGSLETAAVTAAALSPSRECVVHGCRCTFLDPVELTGITHRGLALGPALVRVMSLPEARTSAFVRRPLSFLKILRSTSAGSDAVFTSASSGKSARPTTPVTAVSDTAVATTTTTVRADHRHRSPPRPLSVNRGAGGGNVGASAPPNTAAGGGVAAERSGVDSHNRRPTPPRSPHRRHSGPFTPA</sequence>
<keyword evidence="3" id="KW-1185">Reference proteome</keyword>
<accession>A0A0N0VGU2</accession>
<feature type="compositionally biased region" description="Low complexity" evidence="1">
    <location>
        <begin position="378"/>
        <end position="396"/>
    </location>
</feature>